<keyword evidence="1" id="KW-0175">Coiled coil</keyword>
<organism evidence="3 4">
    <name type="scientific">Durusdinium trenchii</name>
    <dbReference type="NCBI Taxonomy" id="1381693"/>
    <lineage>
        <taxon>Eukaryota</taxon>
        <taxon>Sar</taxon>
        <taxon>Alveolata</taxon>
        <taxon>Dinophyceae</taxon>
        <taxon>Suessiales</taxon>
        <taxon>Symbiodiniaceae</taxon>
        <taxon>Durusdinium</taxon>
    </lineage>
</organism>
<proteinExistence type="predicted"/>
<evidence type="ECO:0000256" key="2">
    <source>
        <dbReference type="SAM" id="MobiDB-lite"/>
    </source>
</evidence>
<evidence type="ECO:0000313" key="4">
    <source>
        <dbReference type="Proteomes" id="UP001642484"/>
    </source>
</evidence>
<dbReference type="EMBL" id="CAXAMN010025772">
    <property type="protein sequence ID" value="CAK9097721.1"/>
    <property type="molecule type" value="Genomic_DNA"/>
</dbReference>
<sequence length="271" mass="30847">MPECWCFPWSLLNHRHPTPRRPDTRRCAEFFTVPTSVWFDSCLWERFRWCRSVPKMAHRLDTKGSSLEEAKARAAQRATHRAAAEVEGQRAAGQLAARAKGPLPQSSSDLQTETTGHLLATLQMKLKELDEEVKADERGAEELRRHLQRLQQEHTELKKERDRAAALVEGYEAGSVTFDKEYSKLMDNSDETYKMVRSKHKEAMGILQKEDTFAYHPAYKRPTDKFEAAYFTPVPLKKAEEKKSPAQLKVERMRKQGTLSQVGASGAASSG</sequence>
<dbReference type="Proteomes" id="UP001642484">
    <property type="component" value="Unassembled WGS sequence"/>
</dbReference>
<name>A0ABP0REU9_9DINO</name>
<protein>
    <submittedName>
        <fullName evidence="3">Uncharacterized protein</fullName>
    </submittedName>
</protein>
<evidence type="ECO:0000256" key="1">
    <source>
        <dbReference type="SAM" id="Coils"/>
    </source>
</evidence>
<evidence type="ECO:0000313" key="3">
    <source>
        <dbReference type="EMBL" id="CAK9097721.1"/>
    </source>
</evidence>
<gene>
    <name evidence="3" type="ORF">CCMP2556_LOCUS46353</name>
</gene>
<feature type="compositionally biased region" description="Low complexity" evidence="2">
    <location>
        <begin position="89"/>
        <end position="99"/>
    </location>
</feature>
<feature type="coiled-coil region" evidence="1">
    <location>
        <begin position="119"/>
        <end position="167"/>
    </location>
</feature>
<comment type="caution">
    <text evidence="3">The sequence shown here is derived from an EMBL/GenBank/DDBJ whole genome shotgun (WGS) entry which is preliminary data.</text>
</comment>
<feature type="region of interest" description="Disordered" evidence="2">
    <location>
        <begin position="75"/>
        <end position="112"/>
    </location>
</feature>
<keyword evidence="4" id="KW-1185">Reference proteome</keyword>
<reference evidence="3 4" key="1">
    <citation type="submission" date="2024-02" db="EMBL/GenBank/DDBJ databases">
        <authorList>
            <person name="Chen Y."/>
            <person name="Shah S."/>
            <person name="Dougan E. K."/>
            <person name="Thang M."/>
            <person name="Chan C."/>
        </authorList>
    </citation>
    <scope>NUCLEOTIDE SEQUENCE [LARGE SCALE GENOMIC DNA]</scope>
</reference>
<accession>A0ABP0REU9</accession>